<keyword evidence="2" id="KW-1185">Reference proteome</keyword>
<reference evidence="1 2" key="1">
    <citation type="submission" date="2018-06" db="EMBL/GenBank/DDBJ databases">
        <title>A transcriptomic atlas of mushroom development highlights an independent origin of complex multicellularity.</title>
        <authorList>
            <consortium name="DOE Joint Genome Institute"/>
            <person name="Krizsan K."/>
            <person name="Almasi E."/>
            <person name="Merenyi Z."/>
            <person name="Sahu N."/>
            <person name="Viragh M."/>
            <person name="Koszo T."/>
            <person name="Mondo S."/>
            <person name="Kiss B."/>
            <person name="Balint B."/>
            <person name="Kues U."/>
            <person name="Barry K."/>
            <person name="Hegedus J.C."/>
            <person name="Henrissat B."/>
            <person name="Johnson J."/>
            <person name="Lipzen A."/>
            <person name="Ohm R."/>
            <person name="Nagy I."/>
            <person name="Pangilinan J."/>
            <person name="Yan J."/>
            <person name="Xiong Y."/>
            <person name="Grigoriev I.V."/>
            <person name="Hibbett D.S."/>
            <person name="Nagy L.G."/>
        </authorList>
    </citation>
    <scope>NUCLEOTIDE SEQUENCE [LARGE SCALE GENOMIC DNA]</scope>
    <source>
        <strain evidence="1 2">SZMC22713</strain>
    </source>
</reference>
<dbReference type="VEuPathDB" id="FungiDB:BD410DRAFT_550952"/>
<dbReference type="AlphaFoldDB" id="A0A4Y7PQL4"/>
<evidence type="ECO:0000313" key="1">
    <source>
        <dbReference type="EMBL" id="TDL17398.1"/>
    </source>
</evidence>
<sequence length="102" mass="12020">MVCLLRRRGRIVVFFLKPFRRRKSAWKSLGGCRRRNVKMFVQGVLIGMLSGPRSCGIPEITDGYWCRLRLLEIWDEIFRNKIEFDDVSLRNVEEIGRNCASK</sequence>
<gene>
    <name evidence="1" type="ORF">BD410DRAFT_550952</name>
</gene>
<dbReference type="Proteomes" id="UP000294933">
    <property type="component" value="Unassembled WGS sequence"/>
</dbReference>
<accession>A0A4Y7PQL4</accession>
<dbReference type="EMBL" id="ML170222">
    <property type="protein sequence ID" value="TDL17398.1"/>
    <property type="molecule type" value="Genomic_DNA"/>
</dbReference>
<evidence type="ECO:0000313" key="2">
    <source>
        <dbReference type="Proteomes" id="UP000294933"/>
    </source>
</evidence>
<organism evidence="1 2">
    <name type="scientific">Rickenella mellea</name>
    <dbReference type="NCBI Taxonomy" id="50990"/>
    <lineage>
        <taxon>Eukaryota</taxon>
        <taxon>Fungi</taxon>
        <taxon>Dikarya</taxon>
        <taxon>Basidiomycota</taxon>
        <taxon>Agaricomycotina</taxon>
        <taxon>Agaricomycetes</taxon>
        <taxon>Hymenochaetales</taxon>
        <taxon>Rickenellaceae</taxon>
        <taxon>Rickenella</taxon>
    </lineage>
</organism>
<protein>
    <submittedName>
        <fullName evidence="1">Uncharacterized protein</fullName>
    </submittedName>
</protein>
<proteinExistence type="predicted"/>
<name>A0A4Y7PQL4_9AGAM</name>